<evidence type="ECO:0008006" key="3">
    <source>
        <dbReference type="Google" id="ProtNLM"/>
    </source>
</evidence>
<organism evidence="1 2">
    <name type="scientific">Linnemannia elongata AG-77</name>
    <dbReference type="NCBI Taxonomy" id="1314771"/>
    <lineage>
        <taxon>Eukaryota</taxon>
        <taxon>Fungi</taxon>
        <taxon>Fungi incertae sedis</taxon>
        <taxon>Mucoromycota</taxon>
        <taxon>Mortierellomycotina</taxon>
        <taxon>Mortierellomycetes</taxon>
        <taxon>Mortierellales</taxon>
        <taxon>Mortierellaceae</taxon>
        <taxon>Linnemannia</taxon>
    </lineage>
</organism>
<proteinExistence type="predicted"/>
<protein>
    <recommendedName>
        <fullName evidence="3">F-box domain-containing protein</fullName>
    </recommendedName>
</protein>
<evidence type="ECO:0000313" key="2">
    <source>
        <dbReference type="Proteomes" id="UP000078512"/>
    </source>
</evidence>
<keyword evidence="2" id="KW-1185">Reference proteome</keyword>
<dbReference type="Proteomes" id="UP000078512">
    <property type="component" value="Unassembled WGS sequence"/>
</dbReference>
<sequence>MSSTFPLPQELLEAIIRALGRSHGVDSMATMLRVNKYVCSVTLPLLYGGIPFSVLNQSYPKDSLAFKRRQKLIATLLLGVPKTRVTDLLRVAFLQDSVDDQEHSPTPYAPYHSFAIAISMSRCNDAFDGDFFQVDEFCEDEDYFHDDVGPPSQRLLDFVRDHGLKERYANEAPLSNLLLERPGETFNIAINRDIQRDLTWALCWGVERLRYLEIPVSDIDRYLPLVDKFKALSKVWFELDRQLFDAHIDLEELTPEQLTVLNLQRDERKRHLDQMVLFVQGLRHHHGSVLQAASCSGEFERCPDEYEEQLSRLLPPLPDPEALDMHNWGHFATKVRETNLSAVKTITPPRGQPGALSLPRLLEQSPFLHRCRSLRDIWLTSFTDDIFQWAVDERRQYDADIAAGCPPQRPLVPLRHAEVNNKRPTDGRLINDIGYSFGETLQSLEVRPLSLGWRVAGIIPDSVECWVGGRPSWPCWRAPLLSHLAIDAHYNPLRIHPSLFAHCPQLKSIDLADRRQRYSASDITRFEPAELIQLETLRLQGSPAISFHPGVLRNAPELKSLVLRMSNYKTPSYIPPVAELEEPGEELEDDSVELVPIATATTHSPLGRPIWTWDWDLPKLTTLELTSEFAYRFQFSLLRSTPSLERFLVDTRSLSGQHKRTLGVKDLLQNAQDSTAVDDTQDFDDDDDDDDTLDQLQLQYIHLPNLTEFSLIGDWTLDRRVLTILCGKVLPTIHRYLSLRGCRGFGLHDWVKTTSKHLPKLQLATASCEVTLELASEVGLVLEYDGRETGNGICYRLADRPPVDANQDATEDVNEDAAEGAVEKVTTNFNFY</sequence>
<name>A0A197K4L0_9FUNG</name>
<dbReference type="InterPro" id="IPR032675">
    <property type="entry name" value="LRR_dom_sf"/>
</dbReference>
<dbReference type="OrthoDB" id="2423977at2759"/>
<gene>
    <name evidence="1" type="ORF">K457DRAFT_16152</name>
</gene>
<evidence type="ECO:0000313" key="1">
    <source>
        <dbReference type="EMBL" id="OAQ32587.1"/>
    </source>
</evidence>
<dbReference type="EMBL" id="KV442024">
    <property type="protein sequence ID" value="OAQ32587.1"/>
    <property type="molecule type" value="Genomic_DNA"/>
</dbReference>
<dbReference type="Gene3D" id="3.80.10.10">
    <property type="entry name" value="Ribonuclease Inhibitor"/>
    <property type="match status" value="1"/>
</dbReference>
<dbReference type="SUPFAM" id="SSF52047">
    <property type="entry name" value="RNI-like"/>
    <property type="match status" value="1"/>
</dbReference>
<accession>A0A197K4L0</accession>
<dbReference type="AlphaFoldDB" id="A0A197K4L0"/>
<reference evidence="1 2" key="1">
    <citation type="submission" date="2016-05" db="EMBL/GenBank/DDBJ databases">
        <title>Genome sequencing reveals origins of a unique bacterial endosymbiosis in the earliest lineages of terrestrial Fungi.</title>
        <authorList>
            <consortium name="DOE Joint Genome Institute"/>
            <person name="Uehling J."/>
            <person name="Gryganskyi A."/>
            <person name="Hameed K."/>
            <person name="Tschaplinski T."/>
            <person name="Misztal P."/>
            <person name="Wu S."/>
            <person name="Desiro A."/>
            <person name="Vande Pol N."/>
            <person name="Du Z.-Y."/>
            <person name="Zienkiewicz A."/>
            <person name="Zienkiewicz K."/>
            <person name="Morin E."/>
            <person name="Tisserant E."/>
            <person name="Splivallo R."/>
            <person name="Hainaut M."/>
            <person name="Henrissat B."/>
            <person name="Ohm R."/>
            <person name="Kuo A."/>
            <person name="Yan J."/>
            <person name="Lipzen A."/>
            <person name="Nolan M."/>
            <person name="Labutti K."/>
            <person name="Barry K."/>
            <person name="Goldstein A."/>
            <person name="Labbe J."/>
            <person name="Schadt C."/>
            <person name="Tuskan G."/>
            <person name="Grigoriev I."/>
            <person name="Martin F."/>
            <person name="Vilgalys R."/>
            <person name="Bonito G."/>
        </authorList>
    </citation>
    <scope>NUCLEOTIDE SEQUENCE [LARGE SCALE GENOMIC DNA]</scope>
    <source>
        <strain evidence="1 2">AG-77</strain>
    </source>
</reference>